<evidence type="ECO:0000256" key="3">
    <source>
        <dbReference type="ARBA" id="ARBA00023125"/>
    </source>
</evidence>
<feature type="compositionally biased region" description="Polar residues" evidence="7">
    <location>
        <begin position="345"/>
        <end position="364"/>
    </location>
</feature>
<dbReference type="Gene3D" id="2.170.150.80">
    <property type="entry name" value="NAC domain"/>
    <property type="match status" value="1"/>
</dbReference>
<comment type="caution">
    <text evidence="10">The sequence shown here is derived from an EMBL/GenBank/DDBJ whole genome shotgun (WGS) entry which is preliminary data.</text>
</comment>
<evidence type="ECO:0000256" key="1">
    <source>
        <dbReference type="ARBA" id="ARBA00004123"/>
    </source>
</evidence>
<dbReference type="GO" id="GO:0003677">
    <property type="term" value="F:DNA binding"/>
    <property type="evidence" value="ECO:0007669"/>
    <property type="project" value="UniProtKB-KW"/>
</dbReference>
<dbReference type="GO" id="GO:0003700">
    <property type="term" value="F:DNA-binding transcription factor activity"/>
    <property type="evidence" value="ECO:0007669"/>
    <property type="project" value="InterPro"/>
</dbReference>
<keyword evidence="4" id="KW-0804">Transcription</keyword>
<evidence type="ECO:0008006" key="12">
    <source>
        <dbReference type="Google" id="ProtNLM"/>
    </source>
</evidence>
<dbReference type="InterPro" id="IPR001471">
    <property type="entry name" value="AP2/ERF_dom"/>
</dbReference>
<gene>
    <name evidence="10" type="ORF">WN944_016038</name>
</gene>
<dbReference type="GO" id="GO:0005634">
    <property type="term" value="C:nucleus"/>
    <property type="evidence" value="ECO:0007669"/>
    <property type="project" value="UniProtKB-SubCell"/>
</dbReference>
<evidence type="ECO:0000256" key="5">
    <source>
        <dbReference type="ARBA" id="ARBA00023242"/>
    </source>
</evidence>
<name>A0AAP0QN62_9ROSI</name>
<dbReference type="PROSITE" id="PS51005">
    <property type="entry name" value="NAC"/>
    <property type="match status" value="1"/>
</dbReference>
<protein>
    <recommendedName>
        <fullName evidence="12">AP2/ERF domain-containing protein</fullName>
    </recommendedName>
</protein>
<dbReference type="InterPro" id="IPR016177">
    <property type="entry name" value="DNA-bd_dom_sf"/>
</dbReference>
<dbReference type="AlphaFoldDB" id="A0AAP0QN62"/>
<dbReference type="InterPro" id="IPR003441">
    <property type="entry name" value="NAC-dom"/>
</dbReference>
<dbReference type="InterPro" id="IPR036955">
    <property type="entry name" value="AP2/ERF_dom_sf"/>
</dbReference>
<comment type="subcellular location">
    <subcellularLocation>
        <location evidence="1">Nucleus</location>
    </subcellularLocation>
</comment>
<sequence length="714" mass="79330">MDERNENDELDEIMLPGFRFYPTDEELVGFYLRRKIQQRPLAIEPIEQIGMYKYDPWDLPSSVRHSIWETYNSRPKLYSRKYRVLGGQRASRRWWADGKTADTALAYNEAAYALNGPRARLNFPSIPAQEPAADAVRRKRNQPICGESLPDFPSTALHGFRSWQFERSLQNGGKAGNQVQNGTGEVSNCKLRSSDGGSSLKLADAVGKKLKPIYGGSHPKCQSMRPYYNDETAFRSWHLGESSQNHSGTGKVSICKKKFLDGESSQQLQLPIVILKAEGPVNVSKKGKAICGGSHLDEFVCVSNYDETTAFRSQQLDGESSQEHTIIQVDHDSASSIWLASTPLNENASSSDSNHQSLRASASPSEDRDVESRVALSQAQSMREESPFDFDKLNKIILLLSTEECLALLAILFSGSSSLSTNARILMRGAGISCAVGFYSSLGSSMLKHIGKSEPTAPFLTALGSVAAACGFTSRTHLSKYLKYNAVELKESAGSSLRSLSLIIPDETLLKISKNREQASVDNADEMETEDITDRFNHHNLKLHFSLQFKSLNSNSNIQQQILDQSMAVSAGNSSSTETVNSCLELISSSNRLDDLFDQPDYESEPTTPDTIRQKAVRSKHQGVRPRPWGKWTGEIKNPNKNTAQVWLGTFDMPEDAGSAYDPAPSQIHSQNAELNFPQTRESHEEKHFRGVRRRPRDALQPRTGILKTGHDFV</sequence>
<evidence type="ECO:0000256" key="2">
    <source>
        <dbReference type="ARBA" id="ARBA00023015"/>
    </source>
</evidence>
<keyword evidence="2" id="KW-0805">Transcription regulation</keyword>
<evidence type="ECO:0000256" key="6">
    <source>
        <dbReference type="ARBA" id="ARBA00024343"/>
    </source>
</evidence>
<feature type="region of interest" description="Disordered" evidence="7">
    <location>
        <begin position="345"/>
        <end position="378"/>
    </location>
</feature>
<dbReference type="InterPro" id="IPR044808">
    <property type="entry name" value="ERF_plant"/>
</dbReference>
<keyword evidence="5" id="KW-0539">Nucleus</keyword>
<dbReference type="GO" id="GO:0009873">
    <property type="term" value="P:ethylene-activated signaling pathway"/>
    <property type="evidence" value="ECO:0007669"/>
    <property type="project" value="InterPro"/>
</dbReference>
<evidence type="ECO:0000256" key="4">
    <source>
        <dbReference type="ARBA" id="ARBA00023163"/>
    </source>
</evidence>
<dbReference type="SUPFAM" id="SSF54171">
    <property type="entry name" value="DNA-binding domain"/>
    <property type="match status" value="1"/>
</dbReference>
<evidence type="ECO:0000256" key="7">
    <source>
        <dbReference type="SAM" id="MobiDB-lite"/>
    </source>
</evidence>
<dbReference type="PANTHER" id="PTHR31190:SF167">
    <property type="entry name" value="ETHYLENE-RESPONSIVE TRANSCRIPTION FACTOR ERF112"/>
    <property type="match status" value="1"/>
</dbReference>
<dbReference type="InterPro" id="IPR036093">
    <property type="entry name" value="NAC_dom_sf"/>
</dbReference>
<evidence type="ECO:0000259" key="8">
    <source>
        <dbReference type="PROSITE" id="PS51005"/>
    </source>
</evidence>
<feature type="region of interest" description="Disordered" evidence="7">
    <location>
        <begin position="597"/>
        <end position="636"/>
    </location>
</feature>
<keyword evidence="3" id="KW-0238">DNA-binding</keyword>
<dbReference type="SMART" id="SM00380">
    <property type="entry name" value="AP2"/>
    <property type="match status" value="1"/>
</dbReference>
<accession>A0AAP0QN62</accession>
<dbReference type="Gene3D" id="3.30.730.10">
    <property type="entry name" value="AP2/ERF domain"/>
    <property type="match status" value="1"/>
</dbReference>
<reference evidence="10 11" key="1">
    <citation type="submission" date="2024-05" db="EMBL/GenBank/DDBJ databases">
        <title>Haplotype-resolved chromosome-level genome assembly of Huyou (Citrus changshanensis).</title>
        <authorList>
            <person name="Miao C."/>
            <person name="Chen W."/>
            <person name="Wu Y."/>
            <person name="Wang L."/>
            <person name="Zhao S."/>
            <person name="Grierson D."/>
            <person name="Xu C."/>
            <person name="Chen K."/>
        </authorList>
    </citation>
    <scope>NUCLEOTIDE SEQUENCE [LARGE SCALE GENOMIC DNA]</scope>
    <source>
        <strain evidence="10">01-14</strain>
        <tissue evidence="10">Leaf</tissue>
    </source>
</reference>
<dbReference type="PANTHER" id="PTHR31190">
    <property type="entry name" value="DNA-BINDING DOMAIN"/>
    <property type="match status" value="1"/>
</dbReference>
<feature type="domain" description="AP2/ERF" evidence="9">
    <location>
        <begin position="620"/>
        <end position="678"/>
    </location>
</feature>
<dbReference type="PRINTS" id="PR00367">
    <property type="entry name" value="ETHRSPELEMNT"/>
</dbReference>
<dbReference type="EMBL" id="JBCGBO010000005">
    <property type="protein sequence ID" value="KAK9200839.1"/>
    <property type="molecule type" value="Genomic_DNA"/>
</dbReference>
<comment type="similarity">
    <text evidence="6">Belongs to the AP2/ERF transcription factor family. ERF subfamily.</text>
</comment>
<dbReference type="Pfam" id="PF02365">
    <property type="entry name" value="NAM"/>
    <property type="match status" value="1"/>
</dbReference>
<feature type="compositionally biased region" description="Basic residues" evidence="7">
    <location>
        <begin position="615"/>
        <end position="624"/>
    </location>
</feature>
<feature type="domain" description="NAC" evidence="8">
    <location>
        <begin position="14"/>
        <end position="171"/>
    </location>
</feature>
<dbReference type="CDD" id="cd00018">
    <property type="entry name" value="AP2"/>
    <property type="match status" value="1"/>
</dbReference>
<evidence type="ECO:0000313" key="10">
    <source>
        <dbReference type="EMBL" id="KAK9200839.1"/>
    </source>
</evidence>
<dbReference type="Proteomes" id="UP001428341">
    <property type="component" value="Unassembled WGS sequence"/>
</dbReference>
<dbReference type="PROSITE" id="PS51032">
    <property type="entry name" value="AP2_ERF"/>
    <property type="match status" value="1"/>
</dbReference>
<keyword evidence="11" id="KW-1185">Reference proteome</keyword>
<evidence type="ECO:0000313" key="11">
    <source>
        <dbReference type="Proteomes" id="UP001428341"/>
    </source>
</evidence>
<evidence type="ECO:0000259" key="9">
    <source>
        <dbReference type="PROSITE" id="PS51032"/>
    </source>
</evidence>
<proteinExistence type="inferred from homology"/>
<dbReference type="SUPFAM" id="SSF101941">
    <property type="entry name" value="NAC domain"/>
    <property type="match status" value="1"/>
</dbReference>
<organism evidence="10 11">
    <name type="scientific">Citrus x changshan-huyou</name>
    <dbReference type="NCBI Taxonomy" id="2935761"/>
    <lineage>
        <taxon>Eukaryota</taxon>
        <taxon>Viridiplantae</taxon>
        <taxon>Streptophyta</taxon>
        <taxon>Embryophyta</taxon>
        <taxon>Tracheophyta</taxon>
        <taxon>Spermatophyta</taxon>
        <taxon>Magnoliopsida</taxon>
        <taxon>eudicotyledons</taxon>
        <taxon>Gunneridae</taxon>
        <taxon>Pentapetalae</taxon>
        <taxon>rosids</taxon>
        <taxon>malvids</taxon>
        <taxon>Sapindales</taxon>
        <taxon>Rutaceae</taxon>
        <taxon>Aurantioideae</taxon>
        <taxon>Citrus</taxon>
    </lineage>
</organism>